<dbReference type="GO" id="GO:0003682">
    <property type="term" value="F:chromatin binding"/>
    <property type="evidence" value="ECO:0007669"/>
    <property type="project" value="InterPro"/>
</dbReference>
<feature type="compositionally biased region" description="Basic and acidic residues" evidence="1">
    <location>
        <begin position="616"/>
        <end position="642"/>
    </location>
</feature>
<feature type="compositionally biased region" description="Basic and acidic residues" evidence="1">
    <location>
        <begin position="255"/>
        <end position="271"/>
    </location>
</feature>
<feature type="compositionally biased region" description="Basic and acidic residues" evidence="1">
    <location>
        <begin position="350"/>
        <end position="389"/>
    </location>
</feature>
<keyword evidence="4" id="KW-1185">Reference proteome</keyword>
<feature type="region of interest" description="Disordered" evidence="1">
    <location>
        <begin position="255"/>
        <end position="654"/>
    </location>
</feature>
<feature type="compositionally biased region" description="Low complexity" evidence="1">
    <location>
        <begin position="606"/>
        <end position="615"/>
    </location>
</feature>
<dbReference type="Pfam" id="PF01426">
    <property type="entry name" value="BAH"/>
    <property type="match status" value="1"/>
</dbReference>
<feature type="compositionally biased region" description="Low complexity" evidence="1">
    <location>
        <begin position="673"/>
        <end position="684"/>
    </location>
</feature>
<gene>
    <name evidence="3" type="ORF">LSAT_V11C600303370</name>
</gene>
<feature type="compositionally biased region" description="Low complexity" evidence="1">
    <location>
        <begin position="643"/>
        <end position="654"/>
    </location>
</feature>
<dbReference type="EMBL" id="NBSK02000006">
    <property type="protein sequence ID" value="KAJ0200362.1"/>
    <property type="molecule type" value="Genomic_DNA"/>
</dbReference>
<dbReference type="InterPro" id="IPR001025">
    <property type="entry name" value="BAH_dom"/>
</dbReference>
<name>A0A9R1V552_LACSA</name>
<dbReference type="FunFam" id="2.30.30.490:FF:000017">
    <property type="entry name" value="Bromo-adjacent homology (BAH) domain-containing protein"/>
    <property type="match status" value="1"/>
</dbReference>
<dbReference type="Proteomes" id="UP000235145">
    <property type="component" value="Unassembled WGS sequence"/>
</dbReference>
<dbReference type="PANTHER" id="PTHR47073:SF2">
    <property type="entry name" value="PROTEIN ANTI-SILENCING 1"/>
    <property type="match status" value="1"/>
</dbReference>
<proteinExistence type="predicted"/>
<reference evidence="3 4" key="1">
    <citation type="journal article" date="2017" name="Nat. Commun.">
        <title>Genome assembly with in vitro proximity ligation data and whole-genome triplication in lettuce.</title>
        <authorList>
            <person name="Reyes-Chin-Wo S."/>
            <person name="Wang Z."/>
            <person name="Yang X."/>
            <person name="Kozik A."/>
            <person name="Arikit S."/>
            <person name="Song C."/>
            <person name="Xia L."/>
            <person name="Froenicke L."/>
            <person name="Lavelle D.O."/>
            <person name="Truco M.J."/>
            <person name="Xia R."/>
            <person name="Zhu S."/>
            <person name="Xu C."/>
            <person name="Xu H."/>
            <person name="Xu X."/>
            <person name="Cox K."/>
            <person name="Korf I."/>
            <person name="Meyers B.C."/>
            <person name="Michelmore R.W."/>
        </authorList>
    </citation>
    <scope>NUCLEOTIDE SEQUENCE [LARGE SCALE GENOMIC DNA]</scope>
    <source>
        <strain evidence="4">cv. Salinas</strain>
        <tissue evidence="3">Seedlings</tissue>
    </source>
</reference>
<evidence type="ECO:0000259" key="2">
    <source>
        <dbReference type="PROSITE" id="PS51038"/>
    </source>
</evidence>
<feature type="domain" description="BAH" evidence="2">
    <location>
        <begin position="38"/>
        <end position="163"/>
    </location>
</feature>
<organism evidence="3 4">
    <name type="scientific">Lactuca sativa</name>
    <name type="common">Garden lettuce</name>
    <dbReference type="NCBI Taxonomy" id="4236"/>
    <lineage>
        <taxon>Eukaryota</taxon>
        <taxon>Viridiplantae</taxon>
        <taxon>Streptophyta</taxon>
        <taxon>Embryophyta</taxon>
        <taxon>Tracheophyta</taxon>
        <taxon>Spermatophyta</taxon>
        <taxon>Magnoliopsida</taxon>
        <taxon>eudicotyledons</taxon>
        <taxon>Gunneridae</taxon>
        <taxon>Pentapetalae</taxon>
        <taxon>asterids</taxon>
        <taxon>campanulids</taxon>
        <taxon>Asterales</taxon>
        <taxon>Asteraceae</taxon>
        <taxon>Cichorioideae</taxon>
        <taxon>Cichorieae</taxon>
        <taxon>Lactucinae</taxon>
        <taxon>Lactuca</taxon>
    </lineage>
</organism>
<dbReference type="InterPro" id="IPR043151">
    <property type="entry name" value="BAH_sf"/>
</dbReference>
<accession>A0A9R1V552</accession>
<dbReference type="PANTHER" id="PTHR47073">
    <property type="entry name" value="PROTEIN ANTI-SILENCING 1"/>
    <property type="match status" value="1"/>
</dbReference>
<dbReference type="SMART" id="SM00439">
    <property type="entry name" value="BAH"/>
    <property type="match status" value="1"/>
</dbReference>
<dbReference type="Gene3D" id="2.30.30.490">
    <property type="match status" value="1"/>
</dbReference>
<dbReference type="PROSITE" id="PS51038">
    <property type="entry name" value="BAH"/>
    <property type="match status" value="1"/>
</dbReference>
<evidence type="ECO:0000313" key="4">
    <source>
        <dbReference type="Proteomes" id="UP000235145"/>
    </source>
</evidence>
<evidence type="ECO:0000256" key="1">
    <source>
        <dbReference type="SAM" id="MobiDB-lite"/>
    </source>
</evidence>
<feature type="compositionally biased region" description="Basic and acidic residues" evidence="1">
    <location>
        <begin position="398"/>
        <end position="573"/>
    </location>
</feature>
<feature type="compositionally biased region" description="Basic and acidic residues" evidence="1">
    <location>
        <begin position="282"/>
        <end position="316"/>
    </location>
</feature>
<dbReference type="AlphaFoldDB" id="A0A9R1V552"/>
<protein>
    <recommendedName>
        <fullName evidence="2">BAH domain-containing protein</fullName>
    </recommendedName>
</protein>
<dbReference type="GO" id="GO:0003723">
    <property type="term" value="F:RNA binding"/>
    <property type="evidence" value="ECO:0000318"/>
    <property type="project" value="GO_Central"/>
</dbReference>
<feature type="compositionally biased region" description="Polar residues" evidence="1">
    <location>
        <begin position="590"/>
        <end position="600"/>
    </location>
</feature>
<feature type="region of interest" description="Disordered" evidence="1">
    <location>
        <begin position="670"/>
        <end position="697"/>
    </location>
</feature>
<evidence type="ECO:0000313" key="3">
    <source>
        <dbReference type="EMBL" id="KAJ0200362.1"/>
    </source>
</evidence>
<comment type="caution">
    <text evidence="3">The sequence shown here is derived from an EMBL/GenBank/DDBJ whole genome shotgun (WGS) entry which is preliminary data.</text>
</comment>
<sequence length="892" mass="100727">MEKVDEDANLEFKWLIKKGRGGKNKEVQFYGSFIYDGVEYVLYDCVYMYKEGLREPYIGKLTKIWENADKSKKVKVHWFFRPEEISKWLGDTKTLENEILFASGEGVGLTNISPLEAIAGKCNVVCVSKDSRNPQPSDEELKAADFIFYRTFDVESCTILDNMDEEKIGGIEIKHIFNRREDESISTLPETNTTSTYKKEENHNTITLTTSSEPKQLLLTKTLPNTNNLKDDDAQDKNIPILAAETTSVALLEKTNPKIDEKADKDAMEANKRKKSSTTGSDKLHEQPSKKMKLDDKNPPKEKQVEVVEVDRDSVGLKDVMPSKKSKVDNNVRTGGKNSDIGKTDTSVVKTDKDNLKSSKEKDETKVSKVSKERKKTPMESDKLDDRPLKKMKSKLVANEKQKQVEVEGEKIEKLTDLPSKKSKVEDKSAPNEKQKHVDVVGEKIEKLTDLPSKKSKDEVKSPRNEKPKQVEVEGEKIEKLTDLPSKKSKVEDKSAPNEKQKQVEVEGEKIEKLKSKVEDKSAPNEKQKHVDVVGEKIEKLTDLPSKKSKDEVKSPRNEKQKQVEVVGEKIEKSTGLPSKKSKDEVKSARNVNNLGTSGTQEEKANGNNNNNNKGKISDELEGRRLKKTKAEGSFKIPDNKKNSSIINSNGSNGKNLLVASEGKSKSIVVGTNNNINKENQSESNENKKKLSMSQSPKDMYKEFVVGPKPNADESGWFERLPWEQSLKSAYDQGSAILLHNVDPDYTSGEVEDLVWHAFTENCEAKILPHSVISSPHCYQALVLLKTKEAAQRVLAKLDEDCLMLSNGRPLVGTPCPPIIPRKTCKFFGHLSIDRIKINQREMEEAVSTSHFSQPNTIEYDMAMEWFLMQSKSKKWWEMIYKEKIRVCTAPP</sequence>